<dbReference type="RefSeq" id="WP_280053784.1">
    <property type="nucleotide sequence ID" value="NZ_JAOBYN010000007.1"/>
</dbReference>
<dbReference type="Pfam" id="PF00892">
    <property type="entry name" value="EamA"/>
    <property type="match status" value="2"/>
</dbReference>
<dbReference type="Proteomes" id="UP000321110">
    <property type="component" value="Unassembled WGS sequence"/>
</dbReference>
<feature type="transmembrane region" description="Helical" evidence="6">
    <location>
        <begin position="264"/>
        <end position="281"/>
    </location>
</feature>
<evidence type="ECO:0000256" key="6">
    <source>
        <dbReference type="SAM" id="Phobius"/>
    </source>
</evidence>
<dbReference type="EMBL" id="SSFO01000307">
    <property type="protein sequence ID" value="TXI27354.1"/>
    <property type="molecule type" value="Genomic_DNA"/>
</dbReference>
<accession>A0A5C7VT07</accession>
<dbReference type="EMBL" id="JAOBYN010000007">
    <property type="protein sequence ID" value="MDH1055032.1"/>
    <property type="molecule type" value="Genomic_DNA"/>
</dbReference>
<evidence type="ECO:0000313" key="9">
    <source>
        <dbReference type="EMBL" id="TXI27354.1"/>
    </source>
</evidence>
<dbReference type="PANTHER" id="PTHR32322:SF2">
    <property type="entry name" value="EAMA DOMAIN-CONTAINING PROTEIN"/>
    <property type="match status" value="1"/>
</dbReference>
<dbReference type="InterPro" id="IPR000620">
    <property type="entry name" value="EamA_dom"/>
</dbReference>
<dbReference type="PANTHER" id="PTHR32322">
    <property type="entry name" value="INNER MEMBRANE TRANSPORTER"/>
    <property type="match status" value="1"/>
</dbReference>
<feature type="transmembrane region" description="Helical" evidence="6">
    <location>
        <begin position="235"/>
        <end position="258"/>
    </location>
</feature>
<feature type="domain" description="EamA" evidence="7">
    <location>
        <begin position="151"/>
        <end position="281"/>
    </location>
</feature>
<dbReference type="Proteomes" id="UP001158730">
    <property type="component" value="Unassembled WGS sequence"/>
</dbReference>
<organism evidence="9 10">
    <name type="scientific">Aquipseudomonas alcaligenes</name>
    <name type="common">Pseudomonas alcaligenes</name>
    <dbReference type="NCBI Taxonomy" id="43263"/>
    <lineage>
        <taxon>Bacteria</taxon>
        <taxon>Pseudomonadati</taxon>
        <taxon>Pseudomonadota</taxon>
        <taxon>Gammaproteobacteria</taxon>
        <taxon>Pseudomonadales</taxon>
        <taxon>Pseudomonadaceae</taxon>
        <taxon>Aquipseudomonas</taxon>
    </lineage>
</organism>
<evidence type="ECO:0000256" key="5">
    <source>
        <dbReference type="ARBA" id="ARBA00023136"/>
    </source>
</evidence>
<dbReference type="AlphaFoldDB" id="A0A5C7VT07"/>
<sequence length="284" mass="30127">MRFDKTFWGACASTTLFVLLWGSGAIFARLGLDHASAFAFLTLRFILALGVLLLIGTLAGHCLPARGQRLHTAGSGLLMIGGYSICYLLALDHGITPGVLATLLGVQPILTLMLLERRFAALRLAGLALALGGLVLVVWQSIGLARFSLAGTGYALGALLCMTLGAIAQKGLSQSPLQALPLQYAVSLLLCGVFLPFQRIEVDWSLDFLVPLLWLGIVISVVAQLLLYRLIRAGNLVNVTSLFYLVPGVTAAMDYLFLGNAMSGLSLAGMAAILLGLVLVFRRG</sequence>
<feature type="domain" description="EamA" evidence="7">
    <location>
        <begin position="16"/>
        <end position="138"/>
    </location>
</feature>
<feature type="transmembrane region" description="Helical" evidence="6">
    <location>
        <begin position="179"/>
        <end position="197"/>
    </location>
</feature>
<evidence type="ECO:0000313" key="10">
    <source>
        <dbReference type="Proteomes" id="UP000321110"/>
    </source>
</evidence>
<comment type="caution">
    <text evidence="9">The sequence shown here is derived from an EMBL/GenBank/DDBJ whole genome shotgun (WGS) entry which is preliminary data.</text>
</comment>
<evidence type="ECO:0000256" key="1">
    <source>
        <dbReference type="ARBA" id="ARBA00004141"/>
    </source>
</evidence>
<dbReference type="InterPro" id="IPR037185">
    <property type="entry name" value="EmrE-like"/>
</dbReference>
<reference evidence="9 10" key="1">
    <citation type="submission" date="2018-09" db="EMBL/GenBank/DDBJ databases">
        <title>Metagenome Assembled Genomes from an Advanced Water Purification Facility.</title>
        <authorList>
            <person name="Stamps B.W."/>
            <person name="Spear J.R."/>
        </authorList>
    </citation>
    <scope>NUCLEOTIDE SEQUENCE [LARGE SCALE GENOMIC DNA]</scope>
    <source>
        <strain evidence="9">Bin_52_1</strain>
    </source>
</reference>
<dbReference type="SUPFAM" id="SSF103481">
    <property type="entry name" value="Multidrug resistance efflux transporter EmrE"/>
    <property type="match status" value="2"/>
</dbReference>
<feature type="transmembrane region" description="Helical" evidence="6">
    <location>
        <begin position="148"/>
        <end position="167"/>
    </location>
</feature>
<dbReference type="GO" id="GO:0016020">
    <property type="term" value="C:membrane"/>
    <property type="evidence" value="ECO:0007669"/>
    <property type="project" value="UniProtKB-SubCell"/>
</dbReference>
<feature type="transmembrane region" description="Helical" evidence="6">
    <location>
        <begin position="70"/>
        <end position="90"/>
    </location>
</feature>
<evidence type="ECO:0000256" key="3">
    <source>
        <dbReference type="ARBA" id="ARBA00022692"/>
    </source>
</evidence>
<keyword evidence="4 6" id="KW-1133">Transmembrane helix</keyword>
<feature type="transmembrane region" description="Helical" evidence="6">
    <location>
        <begin position="209"/>
        <end position="228"/>
    </location>
</feature>
<comment type="similarity">
    <text evidence="2">Belongs to the EamA transporter family.</text>
</comment>
<evidence type="ECO:0000259" key="7">
    <source>
        <dbReference type="Pfam" id="PF00892"/>
    </source>
</evidence>
<evidence type="ECO:0000313" key="8">
    <source>
        <dbReference type="EMBL" id="MDH1055032.1"/>
    </source>
</evidence>
<comment type="subcellular location">
    <subcellularLocation>
        <location evidence="1">Membrane</location>
        <topology evidence="1">Multi-pass membrane protein</topology>
    </subcellularLocation>
</comment>
<evidence type="ECO:0000256" key="2">
    <source>
        <dbReference type="ARBA" id="ARBA00007362"/>
    </source>
</evidence>
<feature type="transmembrane region" description="Helical" evidence="6">
    <location>
        <begin position="38"/>
        <end position="58"/>
    </location>
</feature>
<name>A0A5C7VT07_AQUAC</name>
<proteinExistence type="inferred from homology"/>
<reference evidence="8" key="2">
    <citation type="submission" date="2022-09" db="EMBL/GenBank/DDBJ databases">
        <title>Intensive care unit water sources are persistently colonized with multi-drug resistant bacteria and are the site of extensive horizontal gene transfer of antibiotic resistance genes.</title>
        <authorList>
            <person name="Diorio-Toth L."/>
        </authorList>
    </citation>
    <scope>NUCLEOTIDE SEQUENCE</scope>
    <source>
        <strain evidence="8">GD03990</strain>
    </source>
</reference>
<evidence type="ECO:0000256" key="4">
    <source>
        <dbReference type="ARBA" id="ARBA00022989"/>
    </source>
</evidence>
<protein>
    <submittedName>
        <fullName evidence="9">DMT family transporter</fullName>
    </submittedName>
</protein>
<keyword evidence="5 6" id="KW-0472">Membrane</keyword>
<feature type="transmembrane region" description="Helical" evidence="6">
    <location>
        <begin position="122"/>
        <end position="142"/>
    </location>
</feature>
<keyword evidence="3 6" id="KW-0812">Transmembrane</keyword>
<feature type="transmembrane region" description="Helical" evidence="6">
    <location>
        <begin position="96"/>
        <end position="115"/>
    </location>
</feature>
<dbReference type="InterPro" id="IPR050638">
    <property type="entry name" value="AA-Vitamin_Transporters"/>
</dbReference>
<gene>
    <name evidence="9" type="ORF">E6Q69_18165</name>
    <name evidence="8" type="ORF">N5C05_09700</name>
</gene>